<reference evidence="1 2" key="1">
    <citation type="submission" date="2023-01" db="EMBL/GenBank/DDBJ databases">
        <title>Exploring GABA producing Bacteroides strains toward improving mental health.</title>
        <authorList>
            <person name="Yousuf B."/>
            <person name="Bouhlel N.E."/>
            <person name="Mottawea W."/>
            <person name="Hammami R."/>
        </authorList>
    </citation>
    <scope>NUCLEOTIDE SEQUENCE [LARGE SCALE GENOMIC DNA]</scope>
    <source>
        <strain evidence="1 2">UO.H1054</strain>
    </source>
</reference>
<accession>A0ABT5H5C2</accession>
<evidence type="ECO:0000313" key="1">
    <source>
        <dbReference type="EMBL" id="MDC7135791.1"/>
    </source>
</evidence>
<dbReference type="RefSeq" id="WP_272719874.1">
    <property type="nucleotide sequence ID" value="NZ_JAQPYS010000034.1"/>
</dbReference>
<dbReference type="PANTHER" id="PTHR23416:SF78">
    <property type="entry name" value="LIPOPOLYSACCHARIDE BIOSYNTHESIS O-ACETYL TRANSFERASE WBBJ-RELATED"/>
    <property type="match status" value="1"/>
</dbReference>
<comment type="caution">
    <text evidence="1">The sequence shown here is derived from an EMBL/GenBank/DDBJ whole genome shotgun (WGS) entry which is preliminary data.</text>
</comment>
<dbReference type="InterPro" id="IPR051159">
    <property type="entry name" value="Hexapeptide_acetyltransf"/>
</dbReference>
<keyword evidence="2" id="KW-1185">Reference proteome</keyword>
<dbReference type="EMBL" id="JAQPYS010000034">
    <property type="protein sequence ID" value="MDC7135791.1"/>
    <property type="molecule type" value="Genomic_DNA"/>
</dbReference>
<dbReference type="SUPFAM" id="SSF51161">
    <property type="entry name" value="Trimeric LpxA-like enzymes"/>
    <property type="match status" value="1"/>
</dbReference>
<keyword evidence="1" id="KW-0012">Acyltransferase</keyword>
<sequence length="144" mass="15789">MIYLQGGYANNLIIRVMDDGSDVTIGNKTTINGAELWVTEGMDITIGQDCMFAKNIELRTGDNHAIFQHGKRVNHGGSISIGHHVWIGANAKIMKGVLIPSGSVIGNSSLVTRSLEEENAIYAGVPAKLIKSDICWYRDKKYRL</sequence>
<dbReference type="GO" id="GO:0016746">
    <property type="term" value="F:acyltransferase activity"/>
    <property type="evidence" value="ECO:0007669"/>
    <property type="project" value="UniProtKB-KW"/>
</dbReference>
<evidence type="ECO:0000313" key="2">
    <source>
        <dbReference type="Proteomes" id="UP001215398"/>
    </source>
</evidence>
<dbReference type="CDD" id="cd04647">
    <property type="entry name" value="LbH_MAT_like"/>
    <property type="match status" value="1"/>
</dbReference>
<dbReference type="PANTHER" id="PTHR23416">
    <property type="entry name" value="SIALIC ACID SYNTHASE-RELATED"/>
    <property type="match status" value="1"/>
</dbReference>
<dbReference type="Proteomes" id="UP001215398">
    <property type="component" value="Unassembled WGS sequence"/>
</dbReference>
<dbReference type="Pfam" id="PF00132">
    <property type="entry name" value="Hexapep"/>
    <property type="match status" value="1"/>
</dbReference>
<dbReference type="Gene3D" id="2.160.10.10">
    <property type="entry name" value="Hexapeptide repeat proteins"/>
    <property type="match status" value="1"/>
</dbReference>
<keyword evidence="1" id="KW-0808">Transferase</keyword>
<dbReference type="InterPro" id="IPR011004">
    <property type="entry name" value="Trimer_LpxA-like_sf"/>
</dbReference>
<proteinExistence type="predicted"/>
<gene>
    <name evidence="1" type="ORF">PQG98_05445</name>
</gene>
<dbReference type="InterPro" id="IPR001451">
    <property type="entry name" value="Hexapep"/>
</dbReference>
<name>A0ABT5H5C2_9BACE</name>
<protein>
    <submittedName>
        <fullName evidence="1">Acyltransferase</fullName>
    </submittedName>
</protein>
<organism evidence="1 2">
    <name type="scientific">Bacteroides zhangwenhongii</name>
    <dbReference type="NCBI Taxonomy" id="2650157"/>
    <lineage>
        <taxon>Bacteria</taxon>
        <taxon>Pseudomonadati</taxon>
        <taxon>Bacteroidota</taxon>
        <taxon>Bacteroidia</taxon>
        <taxon>Bacteroidales</taxon>
        <taxon>Bacteroidaceae</taxon>
        <taxon>Bacteroides</taxon>
    </lineage>
</organism>